<feature type="region of interest" description="Disordered" evidence="2">
    <location>
        <begin position="530"/>
        <end position="570"/>
    </location>
</feature>
<dbReference type="InterPro" id="IPR007110">
    <property type="entry name" value="Ig-like_dom"/>
</dbReference>
<feature type="signal peptide" evidence="4">
    <location>
        <begin position="1"/>
        <end position="28"/>
    </location>
</feature>
<dbReference type="Gene3D" id="2.60.40.10">
    <property type="entry name" value="Immunoglobulins"/>
    <property type="match status" value="1"/>
</dbReference>
<feature type="transmembrane region" description="Helical" evidence="3">
    <location>
        <begin position="394"/>
        <end position="412"/>
    </location>
</feature>
<keyword evidence="7" id="KW-1185">Reference proteome</keyword>
<reference evidence="6 7" key="1">
    <citation type="submission" date="2019-06" db="EMBL/GenBank/DDBJ databases">
        <title>A chromosome-scale genome assembly of the European perch, Perca fluviatilis.</title>
        <authorList>
            <person name="Roques C."/>
            <person name="Zahm M."/>
            <person name="Cabau C."/>
            <person name="Klopp C."/>
            <person name="Bouchez O."/>
            <person name="Donnadieu C."/>
            <person name="Kuhl H."/>
            <person name="Gislard M."/>
            <person name="Guendouz S."/>
            <person name="Journot L."/>
            <person name="Haffray P."/>
            <person name="Bestin A."/>
            <person name="Morvezen R."/>
            <person name="Feron R."/>
            <person name="Wen M."/>
            <person name="Jouanno E."/>
            <person name="Herpin A."/>
            <person name="Schartl M."/>
            <person name="Postlethwait J."/>
            <person name="Schaerlinger B."/>
            <person name="Chardard D."/>
            <person name="Lecocq T."/>
            <person name="Poncet C."/>
            <person name="Jaffrelo L."/>
            <person name="Lampietro C."/>
            <person name="Guiguen Y."/>
        </authorList>
    </citation>
    <scope>NUCLEOTIDE SEQUENCE [LARGE SCALE GENOMIC DNA]</scope>
    <source>
        <tissue evidence="6">Blood</tissue>
    </source>
</reference>
<dbReference type="InterPro" id="IPR042864">
    <property type="entry name" value="TMEM25"/>
</dbReference>
<dbReference type="InterPro" id="IPR036179">
    <property type="entry name" value="Ig-like_dom_sf"/>
</dbReference>
<organism evidence="6 7">
    <name type="scientific">Perca fluviatilis</name>
    <name type="common">European perch</name>
    <dbReference type="NCBI Taxonomy" id="8168"/>
    <lineage>
        <taxon>Eukaryota</taxon>
        <taxon>Metazoa</taxon>
        <taxon>Chordata</taxon>
        <taxon>Craniata</taxon>
        <taxon>Vertebrata</taxon>
        <taxon>Euteleostomi</taxon>
        <taxon>Actinopterygii</taxon>
        <taxon>Neopterygii</taxon>
        <taxon>Teleostei</taxon>
        <taxon>Neoteleostei</taxon>
        <taxon>Acanthomorphata</taxon>
        <taxon>Eupercaria</taxon>
        <taxon>Perciformes</taxon>
        <taxon>Percoidei</taxon>
        <taxon>Percidae</taxon>
        <taxon>Percinae</taxon>
        <taxon>Perca</taxon>
    </lineage>
</organism>
<feature type="transmembrane region" description="Helical" evidence="3">
    <location>
        <begin position="249"/>
        <end position="273"/>
    </location>
</feature>
<feature type="chain" id="PRO_5025592119" description="Ig-like domain-containing protein" evidence="4">
    <location>
        <begin position="29"/>
        <end position="570"/>
    </location>
</feature>
<comment type="caution">
    <text evidence="6">The sequence shown here is derived from an EMBL/GenBank/DDBJ whole genome shotgun (WGS) entry which is preliminary data.</text>
</comment>
<evidence type="ECO:0000256" key="1">
    <source>
        <dbReference type="SAM" id="Coils"/>
    </source>
</evidence>
<keyword evidence="4" id="KW-0732">Signal</keyword>
<keyword evidence="3" id="KW-0812">Transmembrane</keyword>
<keyword evidence="3" id="KW-1133">Transmembrane helix</keyword>
<dbReference type="InterPro" id="IPR013783">
    <property type="entry name" value="Ig-like_fold"/>
</dbReference>
<keyword evidence="1" id="KW-0175">Coiled coil</keyword>
<dbReference type="AlphaFoldDB" id="A0A6A5FK41"/>
<evidence type="ECO:0000259" key="5">
    <source>
        <dbReference type="PROSITE" id="PS50835"/>
    </source>
</evidence>
<dbReference type="PANTHER" id="PTHR47224:SF1">
    <property type="entry name" value="TRANSMEMBRANE PROTEIN 25"/>
    <property type="match status" value="1"/>
</dbReference>
<dbReference type="EMBL" id="VHII01000002">
    <property type="protein sequence ID" value="KAF1393768.1"/>
    <property type="molecule type" value="Genomic_DNA"/>
</dbReference>
<keyword evidence="3" id="KW-0472">Membrane</keyword>
<accession>A0A6A5FK41</accession>
<proteinExistence type="predicted"/>
<protein>
    <recommendedName>
        <fullName evidence="5">Ig-like domain-containing protein</fullName>
    </recommendedName>
</protein>
<evidence type="ECO:0000256" key="3">
    <source>
        <dbReference type="SAM" id="Phobius"/>
    </source>
</evidence>
<evidence type="ECO:0000313" key="6">
    <source>
        <dbReference type="EMBL" id="KAF1393768.1"/>
    </source>
</evidence>
<sequence length="570" mass="63216">MECVCLRRWASGSAVILLHTLALSWTGAIEPAPKIDGQHRASVTLQENMTHWFNCQSDGWDPRAPPLLTWYLNGEQQREPPPNHGRLVMTSQEGSEVVRPATNHNSTFSLRARKWDRELVCVASNPRTGESYNATVTLNIQFQPEILRLNAHYSETSDPGLSLVLFALVRSNPPATITFVDQSGQLVANTSDFLILDSRSYPWLTNHTLKVTLGSLSGNISLNVSNSVGTVQSNLTLAEFLQSRVEVPMLGIVTGGAMAFMALLVLSLIVLCLMQKNKSKSFDEPVEILMTKKSSSANLKTDKTSIPRENMSLPSNMQLNDLNTLRKAREAAQQNIVGEKKEEEEEEDLSLAYAARGFARYPMVGYIYKVNSTSRTRQLFTSSRTQRSKHTMKCQLVLPACLLLLWTLTASVSCQDKAEDPKILVKEASGGLKLTCGENNFFKNELEKEVLNGFLPYADNNTGEYTCTYNSTDGGEIVGPKIYVKFRTCDNCIELDLPSIVGIVIGNVAATIVIGVAVYLTASQNRIGPITSHKKSSDRQPIASSRAPNVHYEPLKRHQKDTYDELNNRK</sequence>
<gene>
    <name evidence="6" type="ORF">PFLUV_G00019440</name>
</gene>
<evidence type="ECO:0000256" key="4">
    <source>
        <dbReference type="SAM" id="SignalP"/>
    </source>
</evidence>
<dbReference type="GO" id="GO:0090394">
    <property type="term" value="P:negative regulation of excitatory postsynaptic potential"/>
    <property type="evidence" value="ECO:0007669"/>
    <property type="project" value="TreeGrafter"/>
</dbReference>
<feature type="coiled-coil region" evidence="1">
    <location>
        <begin position="322"/>
        <end position="349"/>
    </location>
</feature>
<name>A0A6A5FK41_PERFL</name>
<feature type="domain" description="Ig-like" evidence="5">
    <location>
        <begin position="33"/>
        <end position="137"/>
    </location>
</feature>
<feature type="transmembrane region" description="Helical" evidence="3">
    <location>
        <begin position="500"/>
        <end position="522"/>
    </location>
</feature>
<dbReference type="PANTHER" id="PTHR47224">
    <property type="entry name" value="TRANSMEMBRANE PROTEIN 25"/>
    <property type="match status" value="1"/>
</dbReference>
<dbReference type="SUPFAM" id="SSF48726">
    <property type="entry name" value="Immunoglobulin"/>
    <property type="match status" value="1"/>
</dbReference>
<feature type="compositionally biased region" description="Basic and acidic residues" evidence="2">
    <location>
        <begin position="553"/>
        <end position="570"/>
    </location>
</feature>
<dbReference type="PROSITE" id="PS50835">
    <property type="entry name" value="IG_LIKE"/>
    <property type="match status" value="1"/>
</dbReference>
<evidence type="ECO:0000313" key="7">
    <source>
        <dbReference type="Proteomes" id="UP000465112"/>
    </source>
</evidence>
<dbReference type="Proteomes" id="UP000465112">
    <property type="component" value="Chromosome 2"/>
</dbReference>
<evidence type="ECO:0000256" key="2">
    <source>
        <dbReference type="SAM" id="MobiDB-lite"/>
    </source>
</evidence>